<dbReference type="PROSITE" id="PS00552">
    <property type="entry name" value="HTH_MERR_1"/>
    <property type="match status" value="1"/>
</dbReference>
<dbReference type="AlphaFoldDB" id="A0A516SGC6"/>
<name>A0A516SGC6_9NEIS</name>
<dbReference type="GO" id="GO:0003677">
    <property type="term" value="F:DNA binding"/>
    <property type="evidence" value="ECO:0007669"/>
    <property type="project" value="UniProtKB-KW"/>
</dbReference>
<evidence type="ECO:0000259" key="3">
    <source>
        <dbReference type="PROSITE" id="PS50937"/>
    </source>
</evidence>
<dbReference type="Gene3D" id="1.10.1660.10">
    <property type="match status" value="1"/>
</dbReference>
<dbReference type="PROSITE" id="PS50937">
    <property type="entry name" value="HTH_MERR_2"/>
    <property type="match status" value="1"/>
</dbReference>
<gene>
    <name evidence="4" type="ORF">FNU76_12680</name>
</gene>
<evidence type="ECO:0000256" key="1">
    <source>
        <dbReference type="ARBA" id="ARBA00023125"/>
    </source>
</evidence>
<evidence type="ECO:0000313" key="4">
    <source>
        <dbReference type="EMBL" id="QDQ27150.1"/>
    </source>
</evidence>
<dbReference type="InterPro" id="IPR009061">
    <property type="entry name" value="DNA-bd_dom_put_sf"/>
</dbReference>
<dbReference type="SUPFAM" id="SSF46955">
    <property type="entry name" value="Putative DNA-binding domain"/>
    <property type="match status" value="1"/>
</dbReference>
<dbReference type="Pfam" id="PF07739">
    <property type="entry name" value="TipAS"/>
    <property type="match status" value="1"/>
</dbReference>
<dbReference type="InterPro" id="IPR047057">
    <property type="entry name" value="MerR_fam"/>
</dbReference>
<keyword evidence="2" id="KW-0175">Coiled coil</keyword>
<dbReference type="PANTHER" id="PTHR30204:SF90">
    <property type="entry name" value="HTH-TYPE TRANSCRIPTIONAL ACTIVATOR MTA"/>
    <property type="match status" value="1"/>
</dbReference>
<dbReference type="Pfam" id="PF13411">
    <property type="entry name" value="MerR_1"/>
    <property type="match status" value="1"/>
</dbReference>
<dbReference type="EMBL" id="CP041730">
    <property type="protein sequence ID" value="QDQ27150.1"/>
    <property type="molecule type" value="Genomic_DNA"/>
</dbReference>
<dbReference type="Proteomes" id="UP000317550">
    <property type="component" value="Chromosome"/>
</dbReference>
<dbReference type="SMART" id="SM00422">
    <property type="entry name" value="HTH_MERR"/>
    <property type="match status" value="1"/>
</dbReference>
<protein>
    <submittedName>
        <fullName evidence="4">MerR family transcriptional regulator</fullName>
    </submittedName>
</protein>
<proteinExistence type="predicted"/>
<dbReference type="PRINTS" id="PR00040">
    <property type="entry name" value="HTHMERR"/>
</dbReference>
<dbReference type="PANTHER" id="PTHR30204">
    <property type="entry name" value="REDOX-CYCLING DRUG-SENSING TRANSCRIPTIONAL ACTIVATOR SOXR"/>
    <property type="match status" value="1"/>
</dbReference>
<sequence>MRLKIGELARRTGITVRALHHYDAVGLLTPSVRSDAGYRLYSHADVARLHQIQALRQLGLSLAEIGNFIESEGAALPLLIERQMQALDRQMAENAILRERLARLRDALQHQAATGQSGPDLSEWLTTLEQMTMHDKYFTPQEQRELRDRYDEDARQAEQEWPALVARARQLMNVGVTPDDPAVQVLAKRWMEMLQQFIGGNPALAPNSMPCIGRSLRYTSRPASIRT</sequence>
<dbReference type="InterPro" id="IPR000551">
    <property type="entry name" value="MerR-type_HTH_dom"/>
</dbReference>
<dbReference type="InterPro" id="IPR012925">
    <property type="entry name" value="TipAS_dom"/>
</dbReference>
<organism evidence="4 5">
    <name type="scientific">Chitinimonas arctica</name>
    <dbReference type="NCBI Taxonomy" id="2594795"/>
    <lineage>
        <taxon>Bacteria</taxon>
        <taxon>Pseudomonadati</taxon>
        <taxon>Pseudomonadota</taxon>
        <taxon>Betaproteobacteria</taxon>
        <taxon>Neisseriales</taxon>
        <taxon>Chitinibacteraceae</taxon>
        <taxon>Chitinimonas</taxon>
    </lineage>
</organism>
<dbReference type="OrthoDB" id="9809391at2"/>
<dbReference type="GO" id="GO:0003700">
    <property type="term" value="F:DNA-binding transcription factor activity"/>
    <property type="evidence" value="ECO:0007669"/>
    <property type="project" value="InterPro"/>
</dbReference>
<keyword evidence="5" id="KW-1185">Reference proteome</keyword>
<evidence type="ECO:0000256" key="2">
    <source>
        <dbReference type="SAM" id="Coils"/>
    </source>
</evidence>
<dbReference type="RefSeq" id="WP_144278543.1">
    <property type="nucleotide sequence ID" value="NZ_CP041730.1"/>
</dbReference>
<evidence type="ECO:0000313" key="5">
    <source>
        <dbReference type="Proteomes" id="UP000317550"/>
    </source>
</evidence>
<reference evidence="5" key="1">
    <citation type="submission" date="2019-07" db="EMBL/GenBank/DDBJ databases">
        <title>Chitinimonas sp. nov., isolated from Ny-Alesund, arctica soil.</title>
        <authorList>
            <person name="Xu Q."/>
            <person name="Peng F."/>
        </authorList>
    </citation>
    <scope>NUCLEOTIDE SEQUENCE [LARGE SCALE GENOMIC DNA]</scope>
    <source>
        <strain evidence="5">R3-44</strain>
    </source>
</reference>
<accession>A0A516SGC6</accession>
<feature type="domain" description="HTH merR-type" evidence="3">
    <location>
        <begin position="1"/>
        <end position="71"/>
    </location>
</feature>
<dbReference type="KEGG" id="cari:FNU76_12680"/>
<feature type="coiled-coil region" evidence="2">
    <location>
        <begin position="80"/>
        <end position="107"/>
    </location>
</feature>
<keyword evidence="1" id="KW-0238">DNA-binding</keyword>